<feature type="coiled-coil region" evidence="1">
    <location>
        <begin position="680"/>
        <end position="707"/>
    </location>
</feature>
<dbReference type="Proteomes" id="UP000886476">
    <property type="component" value="Unassembled WGS sequence"/>
</dbReference>
<organism evidence="3 4">
    <name type="scientific">Bradyrhizobium aeschynomenes</name>
    <dbReference type="NCBI Taxonomy" id="2734909"/>
    <lineage>
        <taxon>Bacteria</taxon>
        <taxon>Pseudomonadati</taxon>
        <taxon>Pseudomonadota</taxon>
        <taxon>Alphaproteobacteria</taxon>
        <taxon>Hyphomicrobiales</taxon>
        <taxon>Nitrobacteraceae</taxon>
        <taxon>Bradyrhizobium</taxon>
    </lineage>
</organism>
<evidence type="ECO:0000313" key="3">
    <source>
        <dbReference type="EMBL" id="NPU64596.1"/>
    </source>
</evidence>
<dbReference type="RefSeq" id="WP_172109630.1">
    <property type="nucleotide sequence ID" value="NZ_JABFDN010000001.1"/>
</dbReference>
<comment type="caution">
    <text evidence="3">The sequence shown here is derived from an EMBL/GenBank/DDBJ whole genome shotgun (WGS) entry which is preliminary data.</text>
</comment>
<evidence type="ECO:0000256" key="1">
    <source>
        <dbReference type="SAM" id="Coils"/>
    </source>
</evidence>
<proteinExistence type="predicted"/>
<keyword evidence="1" id="KW-0175">Coiled coil</keyword>
<accession>A0ABX2C8K7</accession>
<keyword evidence="4" id="KW-1185">Reference proteome</keyword>
<feature type="region of interest" description="Disordered" evidence="2">
    <location>
        <begin position="732"/>
        <end position="763"/>
    </location>
</feature>
<gene>
    <name evidence="3" type="ORF">HL667_06265</name>
</gene>
<protein>
    <submittedName>
        <fullName evidence="3">Uncharacterized protein</fullName>
    </submittedName>
</protein>
<reference evidence="3" key="1">
    <citation type="submission" date="2020-05" db="EMBL/GenBank/DDBJ databases">
        <title>Nod-independent and nitrogen-fixing Bradyrhizobium aeschynomene sp. nov. isolated from nodules of Aeschynomene indica.</title>
        <authorList>
            <person name="Zhang Z."/>
        </authorList>
    </citation>
    <scope>NUCLEOTIDE SEQUENCE</scope>
    <source>
        <strain evidence="3">83012</strain>
    </source>
</reference>
<sequence>MARARVQAPELAGPVPLQPAPLPGDTFTGAPQPVADHNLANIADALSGFNSALQQFGTVAQAQQKKNAELADDMAARGLIAGNTHQDYMKMWSEGRIPNYSVPNANLLVGKVAGRYASDDIINNITQQVQSGQIDLNAKNPDGSFKYDLPTLVTQQAQQQLGPIAGSPNFQHRGFVAGMEERLLGYREQLLKQQEAIREKAFQDQLAGTAKTAFADALTKSPTPEAAVNNIRANFEALGPNLPVGQKRPLLTESLLSTLQQYASDPRYVDQIDAIRKARFTDKATGQEMPALVETGRTSAARAQQLIDLDQTITRTKDVREETLYNQQIRQATLDSMVKQDGNVAEVSQPKMVKLPSGKEVTVGQNAKAEAATQYFQWSQDEGRKNQRRWSDVTDREIKTAQLAGTDVPHLTQSITNNIQGSLSADLSTDQQAQDRVMRTYEQYRYIRSRNAGWAGQHLKLPTAADKFVTAMDVLTVGGFADDRTAMAVAQGIATQKGIHDPAGLQQKEQQIDSSVRGLAADGSWLSSITGNSTPGNVGMLQNQVAKYAKLIGQSQQISADDAVKAAKEYVKQTTLQVNGSAMVRMPQLSDDQMRKQLDKTLSTMLPDIQKRLPYKDISKGDIGLQQQPDNSIRLIDKRTWMPIMLPTADGKGGLTKGQVVIYPNQLIQMQSADDAAAMQKAQEDQRRNATDALRKAHEELDNKEQGLLRLGAKPGTGYGDFVQRRLDEINKERAKMGPRPPAPEAPEANPNVGTPPLMFSPF</sequence>
<evidence type="ECO:0000256" key="2">
    <source>
        <dbReference type="SAM" id="MobiDB-lite"/>
    </source>
</evidence>
<name>A0ABX2C8K7_9BRAD</name>
<evidence type="ECO:0000313" key="4">
    <source>
        <dbReference type="Proteomes" id="UP000886476"/>
    </source>
</evidence>
<dbReference type="EMBL" id="JABFDN010000001">
    <property type="protein sequence ID" value="NPU64596.1"/>
    <property type="molecule type" value="Genomic_DNA"/>
</dbReference>
<feature type="region of interest" description="Disordered" evidence="2">
    <location>
        <begin position="1"/>
        <end position="32"/>
    </location>
</feature>